<accession>A0A829R746</accession>
<gene>
    <name evidence="2" type="ORF">LMUR_10154</name>
</gene>
<protein>
    <submittedName>
        <fullName evidence="2">Uncharacterized protein</fullName>
    </submittedName>
</protein>
<proteinExistence type="predicted"/>
<feature type="transmembrane region" description="Helical" evidence="1">
    <location>
        <begin position="20"/>
        <end position="39"/>
    </location>
</feature>
<evidence type="ECO:0000313" key="3">
    <source>
        <dbReference type="Proteomes" id="UP000019251"/>
    </source>
</evidence>
<dbReference type="RefSeq" id="WP_036106575.1">
    <property type="nucleotide sequence ID" value="NZ_AODG01000011.1"/>
</dbReference>
<dbReference type="AlphaFoldDB" id="A0A829R746"/>
<evidence type="ECO:0000256" key="1">
    <source>
        <dbReference type="SAM" id="Phobius"/>
    </source>
</evidence>
<name>A0A829R746_LISGR</name>
<reference evidence="2 3" key="1">
    <citation type="submission" date="2012-12" db="EMBL/GenBank/DDBJ databases">
        <title>Novel taxa of Listeriaceae from agricultural environments in the United States.</title>
        <authorList>
            <person name="den Bakker H.C."/>
            <person name="Allred A."/>
            <person name="Warchocki S."/>
            <person name="Wright E.M."/>
            <person name="Burrell A."/>
            <person name="Nightingale K.K."/>
            <person name="Kephart D."/>
            <person name="Wiedmann M."/>
        </authorList>
    </citation>
    <scope>NUCLEOTIDE SEQUENCE [LARGE SCALE GENOMIC DNA]</scope>
    <source>
        <strain evidence="2 3">FSL F6-1183</strain>
    </source>
</reference>
<keyword evidence="1" id="KW-0812">Transmembrane</keyword>
<evidence type="ECO:0000313" key="2">
    <source>
        <dbReference type="EMBL" id="EUJ27864.1"/>
    </source>
</evidence>
<keyword evidence="1" id="KW-0472">Membrane</keyword>
<dbReference type="EMBL" id="AODG01000011">
    <property type="protein sequence ID" value="EUJ27864.1"/>
    <property type="molecule type" value="Genomic_DNA"/>
</dbReference>
<comment type="caution">
    <text evidence="2">The sequence shown here is derived from an EMBL/GenBank/DDBJ whole genome shotgun (WGS) entry which is preliminary data.</text>
</comment>
<organism evidence="2 3">
    <name type="scientific">Listeria grayi FSL F6-1183</name>
    <dbReference type="NCBI Taxonomy" id="1265827"/>
    <lineage>
        <taxon>Bacteria</taxon>
        <taxon>Bacillati</taxon>
        <taxon>Bacillota</taxon>
        <taxon>Bacilli</taxon>
        <taxon>Bacillales</taxon>
        <taxon>Listeriaceae</taxon>
        <taxon>Listeria</taxon>
    </lineage>
</organism>
<sequence>MMALVNNEWRKLMARKSSWILQLILIVFIIGSAILLLSLSNMLGNSAEDGVTTSENGVIVYQSSDGSTISEEQYQSLSDSKSSAYKEKTLSPKDSVTELKKTKKRLFLVKKSAKHFKKRSIIIKDMRMQAKRLMFLAVTEVLLSSLT</sequence>
<dbReference type="Proteomes" id="UP000019251">
    <property type="component" value="Unassembled WGS sequence"/>
</dbReference>
<keyword evidence="1" id="KW-1133">Transmembrane helix</keyword>